<dbReference type="OrthoDB" id="5593683at2"/>
<protein>
    <submittedName>
        <fullName evidence="10">Chemotaxis protein</fullName>
    </submittedName>
</protein>
<dbReference type="SMART" id="SM00283">
    <property type="entry name" value="MA"/>
    <property type="match status" value="1"/>
</dbReference>
<dbReference type="Gene3D" id="6.10.340.10">
    <property type="match status" value="1"/>
</dbReference>
<evidence type="ECO:0000256" key="4">
    <source>
        <dbReference type="ARBA" id="ARBA00029447"/>
    </source>
</evidence>
<dbReference type="SMART" id="SM00304">
    <property type="entry name" value="HAMP"/>
    <property type="match status" value="1"/>
</dbReference>
<dbReference type="GO" id="GO:0007165">
    <property type="term" value="P:signal transduction"/>
    <property type="evidence" value="ECO:0007669"/>
    <property type="project" value="UniProtKB-KW"/>
</dbReference>
<dbReference type="Proteomes" id="UP000093523">
    <property type="component" value="Unassembled WGS sequence"/>
</dbReference>
<dbReference type="Gene3D" id="1.10.287.950">
    <property type="entry name" value="Methyl-accepting chemotaxis protein"/>
    <property type="match status" value="1"/>
</dbReference>
<evidence type="ECO:0000313" key="10">
    <source>
        <dbReference type="EMBL" id="OCH17630.1"/>
    </source>
</evidence>
<keyword evidence="2" id="KW-0997">Cell inner membrane</keyword>
<feature type="domain" description="Methyl-accepting transducer" evidence="7">
    <location>
        <begin position="271"/>
        <end position="507"/>
    </location>
</feature>
<dbReference type="InterPro" id="IPR000727">
    <property type="entry name" value="T_SNARE_dom"/>
</dbReference>
<organism evidence="10 11">
    <name type="scientific">Aliivibrio logei</name>
    <name type="common">Vibrio logei</name>
    <dbReference type="NCBI Taxonomy" id="688"/>
    <lineage>
        <taxon>Bacteria</taxon>
        <taxon>Pseudomonadati</taxon>
        <taxon>Pseudomonadota</taxon>
        <taxon>Gammaproteobacteria</taxon>
        <taxon>Vibrionales</taxon>
        <taxon>Vibrionaceae</taxon>
        <taxon>Aliivibrio</taxon>
    </lineage>
</organism>
<proteinExistence type="inferred from homology"/>
<keyword evidence="6" id="KW-0472">Membrane</keyword>
<evidence type="ECO:0000256" key="1">
    <source>
        <dbReference type="ARBA" id="ARBA00004429"/>
    </source>
</evidence>
<dbReference type="PROSITE" id="PS50885">
    <property type="entry name" value="HAMP"/>
    <property type="match status" value="1"/>
</dbReference>
<accession>A0A1B9NUC0</accession>
<keyword evidence="6" id="KW-0812">Transmembrane</keyword>
<evidence type="ECO:0000259" key="9">
    <source>
        <dbReference type="PROSITE" id="PS50885"/>
    </source>
</evidence>
<dbReference type="InterPro" id="IPR003660">
    <property type="entry name" value="HAMP_dom"/>
</dbReference>
<dbReference type="AlphaFoldDB" id="A0A1B9NUC0"/>
<dbReference type="InterPro" id="IPR004089">
    <property type="entry name" value="MCPsignal_dom"/>
</dbReference>
<gene>
    <name evidence="10" type="ORF">A6E04_18590</name>
</gene>
<dbReference type="PANTHER" id="PTHR32089:SF33">
    <property type="entry name" value="TOXIN COREGULATED PILUS BIOSYNTHESIS PROTEIN I"/>
    <property type="match status" value="1"/>
</dbReference>
<dbReference type="GO" id="GO:0005886">
    <property type="term" value="C:plasma membrane"/>
    <property type="evidence" value="ECO:0007669"/>
    <property type="project" value="UniProtKB-SubCell"/>
</dbReference>
<evidence type="ECO:0000259" key="8">
    <source>
        <dbReference type="PROSITE" id="PS50192"/>
    </source>
</evidence>
<comment type="subcellular location">
    <subcellularLocation>
        <location evidence="1">Cell inner membrane</location>
        <topology evidence="1">Multi-pass membrane protein</topology>
    </subcellularLocation>
</comment>
<dbReference type="PRINTS" id="PR00260">
    <property type="entry name" value="CHEMTRNSDUCR"/>
</dbReference>
<dbReference type="PROSITE" id="PS50111">
    <property type="entry name" value="CHEMOTAXIS_TRANSDUC_2"/>
    <property type="match status" value="1"/>
</dbReference>
<dbReference type="GO" id="GO:0004888">
    <property type="term" value="F:transmembrane signaling receptor activity"/>
    <property type="evidence" value="ECO:0007669"/>
    <property type="project" value="InterPro"/>
</dbReference>
<name>A0A1B9NUC0_ALILO</name>
<feature type="domain" description="HAMP" evidence="9">
    <location>
        <begin position="214"/>
        <end position="266"/>
    </location>
</feature>
<dbReference type="CDD" id="cd06225">
    <property type="entry name" value="HAMP"/>
    <property type="match status" value="1"/>
</dbReference>
<evidence type="ECO:0000256" key="5">
    <source>
        <dbReference type="PROSITE-ProRule" id="PRU00284"/>
    </source>
</evidence>
<dbReference type="GO" id="GO:0006935">
    <property type="term" value="P:chemotaxis"/>
    <property type="evidence" value="ECO:0007669"/>
    <property type="project" value="InterPro"/>
</dbReference>
<sequence>MRKLINGFSIKVQVLIPVLLISIIMTGGVLLARGDFEASMTNMASASNELSESKDELATIINTTYAMRISAVYSLYDSEELKKLAANLDSGFRKNIISMDKLRKMNGLSQEIDTLKSAMNYYVQYSKSPMMPLLKEKHTGEYNTTEYDLARTEYRRAGAAMVNAIDELSAKLNQVVETEVSKAKMAHDATLTQVTIAIFIAIFVSLICAWWLASIIVAPIGTIQQIMQRIAKGDLNVTVNEEGDNEITALSRDINTTVHQLRTTIDSMVRISEDVASASTELATVMTQAQVNSDQEKQEIEQVASAVNQLSSTADNVNSSALNADTAAHQASEMASHGLKLYQESTDASLKMVDQITSAANVVTGLKEQSEKIGNVIDVIQSISEQTNLLALNAAIEAARAGESGRGFAVVADEVRMLAARTRESTQEIQVIIEELQVQSTKANDGMQSSLDVLANDQALASQVNEALMSIMGSVNGITAINTQVATAAEEQSQVTNDINRNITNIHEIVNQNVTGITQSAAASHELSQLAEQQKQQLTYFKL</sequence>
<dbReference type="Pfam" id="PF00015">
    <property type="entry name" value="MCPsignal"/>
    <property type="match status" value="1"/>
</dbReference>
<feature type="transmembrane region" description="Helical" evidence="6">
    <location>
        <begin position="12"/>
        <end position="32"/>
    </location>
</feature>
<evidence type="ECO:0000313" key="11">
    <source>
        <dbReference type="Proteomes" id="UP000093523"/>
    </source>
</evidence>
<evidence type="ECO:0000256" key="3">
    <source>
        <dbReference type="ARBA" id="ARBA00023224"/>
    </source>
</evidence>
<dbReference type="STRING" id="688.A6E04_18590"/>
<feature type="transmembrane region" description="Helical" evidence="6">
    <location>
        <begin position="191"/>
        <end position="213"/>
    </location>
</feature>
<dbReference type="SUPFAM" id="SSF58104">
    <property type="entry name" value="Methyl-accepting chemotaxis protein (MCP) signaling domain"/>
    <property type="match status" value="1"/>
</dbReference>
<dbReference type="Pfam" id="PF00672">
    <property type="entry name" value="HAMP"/>
    <property type="match status" value="1"/>
</dbReference>
<keyword evidence="6" id="KW-1133">Transmembrane helix</keyword>
<dbReference type="PANTHER" id="PTHR32089">
    <property type="entry name" value="METHYL-ACCEPTING CHEMOTAXIS PROTEIN MCPB"/>
    <property type="match status" value="1"/>
</dbReference>
<dbReference type="FunFam" id="1.10.287.950:FF:000001">
    <property type="entry name" value="Methyl-accepting chemotaxis sensory transducer"/>
    <property type="match status" value="1"/>
</dbReference>
<reference evidence="10 11" key="1">
    <citation type="submission" date="2016-06" db="EMBL/GenBank/DDBJ databases">
        <authorList>
            <person name="Kjaerup R.B."/>
            <person name="Dalgaard T.S."/>
            <person name="Juul-Madsen H.R."/>
        </authorList>
    </citation>
    <scope>NUCLEOTIDE SEQUENCE [LARGE SCALE GENOMIC DNA]</scope>
    <source>
        <strain evidence="10 11">1S159</strain>
    </source>
</reference>
<keyword evidence="3 5" id="KW-0807">Transducer</keyword>
<dbReference type="RefSeq" id="WP_017022195.1">
    <property type="nucleotide sequence ID" value="NZ_CAWMPN010000029.1"/>
</dbReference>
<dbReference type="EMBL" id="MAJU01000029">
    <property type="protein sequence ID" value="OCH17630.1"/>
    <property type="molecule type" value="Genomic_DNA"/>
</dbReference>
<feature type="domain" description="T-SNARE coiled-coil homology" evidence="8">
    <location>
        <begin position="458"/>
        <end position="520"/>
    </location>
</feature>
<dbReference type="PROSITE" id="PS50192">
    <property type="entry name" value="T_SNARE"/>
    <property type="match status" value="1"/>
</dbReference>
<dbReference type="InterPro" id="IPR004090">
    <property type="entry name" value="Chemotax_Me-accpt_rcpt"/>
</dbReference>
<comment type="similarity">
    <text evidence="4">Belongs to the methyl-accepting chemotaxis (MCP) protein family.</text>
</comment>
<keyword evidence="2" id="KW-1003">Cell membrane</keyword>
<comment type="caution">
    <text evidence="10">The sequence shown here is derived from an EMBL/GenBank/DDBJ whole genome shotgun (WGS) entry which is preliminary data.</text>
</comment>
<evidence type="ECO:0000259" key="7">
    <source>
        <dbReference type="PROSITE" id="PS50111"/>
    </source>
</evidence>
<evidence type="ECO:0000256" key="2">
    <source>
        <dbReference type="ARBA" id="ARBA00022519"/>
    </source>
</evidence>
<evidence type="ECO:0000256" key="6">
    <source>
        <dbReference type="SAM" id="Phobius"/>
    </source>
</evidence>